<dbReference type="OrthoDB" id="7686871at2759"/>
<dbReference type="AlphaFoldDB" id="A0A6J0BRE1"/>
<accession>A0A6J0BRE1</accession>
<keyword evidence="2" id="KW-1185">Reference proteome</keyword>
<evidence type="ECO:0000313" key="2">
    <source>
        <dbReference type="Proteomes" id="UP000829291"/>
    </source>
</evidence>
<organism evidence="3">
    <name type="scientific">Neodiprion lecontei</name>
    <name type="common">Redheaded pine sawfly</name>
    <dbReference type="NCBI Taxonomy" id="441921"/>
    <lineage>
        <taxon>Eukaryota</taxon>
        <taxon>Metazoa</taxon>
        <taxon>Ecdysozoa</taxon>
        <taxon>Arthropoda</taxon>
        <taxon>Hexapoda</taxon>
        <taxon>Insecta</taxon>
        <taxon>Pterygota</taxon>
        <taxon>Neoptera</taxon>
        <taxon>Endopterygota</taxon>
        <taxon>Hymenoptera</taxon>
        <taxon>Tenthredinoidea</taxon>
        <taxon>Diprionidae</taxon>
        <taxon>Diprioninae</taxon>
        <taxon>Neodiprion</taxon>
    </lineage>
</organism>
<feature type="compositionally biased region" description="Basic residues" evidence="1">
    <location>
        <begin position="76"/>
        <end position="88"/>
    </location>
</feature>
<dbReference type="InParanoid" id="A0A6J0BRE1"/>
<reference evidence="3" key="1">
    <citation type="submission" date="2025-08" db="UniProtKB">
        <authorList>
            <consortium name="RefSeq"/>
        </authorList>
    </citation>
    <scope>IDENTIFICATION</scope>
    <source>
        <tissue evidence="3">Thorax and Abdomen</tissue>
    </source>
</reference>
<evidence type="ECO:0000313" key="3">
    <source>
        <dbReference type="RefSeq" id="XP_015516458.1"/>
    </source>
</evidence>
<dbReference type="Proteomes" id="UP000829291">
    <property type="component" value="Chromosome 1"/>
</dbReference>
<feature type="compositionally biased region" description="Polar residues" evidence="1">
    <location>
        <begin position="89"/>
        <end position="99"/>
    </location>
</feature>
<sequence length="377" mass="41320">MNSVTKALSTHQEAEACESKICGNTVSPAWDSTNTKSDNCAMETVDSFNAKNTGDMSYLLPSKPKLKKSVNGSAGKSKRKSRTARRRLNAQTNNASLHFSDTDSEGELVLLNPRSVIVVPSRDLHEMCGHIDIPNPTISVTTDEVECHGTNANDIDLRELKLSTPNQSRRQSFVENLTDCDDIYSSEPEVLQNDRDSAVAANELLKVINCSGQLRETDCEDLSIDGDDCDEDYSGRPIYVPIRTDILADLNGERITTKEGDGPFSIEVRNQLSFDEGAAVPINTGNRDHGDDFVPPPVITATGTDSEDMDASDEEDAVIGTRRTFDEIFQDLDIGTTSQIVVRNLNMIDEAHHRLGVNKPVIYDGTADGHTDVEDIE</sequence>
<dbReference type="RefSeq" id="XP_015516458.1">
    <property type="nucleotide sequence ID" value="XM_015660972.2"/>
</dbReference>
<gene>
    <name evidence="3" type="primary">LOC107221833</name>
</gene>
<feature type="region of interest" description="Disordered" evidence="1">
    <location>
        <begin position="54"/>
        <end position="99"/>
    </location>
</feature>
<proteinExistence type="predicted"/>
<dbReference type="GeneID" id="107221833"/>
<name>A0A6J0BRE1_NEOLC</name>
<protein>
    <submittedName>
        <fullName evidence="3">Uncharacterized protein LOC107221833</fullName>
    </submittedName>
</protein>
<dbReference type="KEGG" id="nlo:107221833"/>
<evidence type="ECO:0000256" key="1">
    <source>
        <dbReference type="SAM" id="MobiDB-lite"/>
    </source>
</evidence>